<reference evidence="1 2" key="1">
    <citation type="journal article" date="2014" name="PLoS ONE">
        <title>Improving the Safety of Staphylococcus aureus Polyvalent Phages by Their Production on a Staphylococcus xylosus Strain.</title>
        <authorList>
            <person name="El Haddad L."/>
            <person name="Ben Abdallah N."/>
            <person name="Plante P.L."/>
            <person name="Dumaresq J."/>
            <person name="Katsarava R."/>
            <person name="Labrie S."/>
            <person name="Corbeil J."/>
            <person name="St-Gelais D."/>
            <person name="Moineau S."/>
        </authorList>
    </citation>
    <scope>NUCLEOTIDE SEQUENCE [LARGE SCALE GENOMIC DNA]</scope>
</reference>
<protein>
    <submittedName>
        <fullName evidence="1">Tail lysin</fullName>
    </submittedName>
</protein>
<dbReference type="Proteomes" id="UP000028568">
    <property type="component" value="Segment"/>
</dbReference>
<dbReference type="GeneID" id="22276509"/>
<accession>A0A075BEP5</accession>
<evidence type="ECO:0000313" key="1">
    <source>
        <dbReference type="EMBL" id="AFX93363.1"/>
    </source>
</evidence>
<sequence>MAMNDDYRLVLSGDSSDLENSLKAIELYMDSLESKNIDAPLDNFLKN</sequence>
<evidence type="ECO:0000313" key="2">
    <source>
        <dbReference type="Proteomes" id="UP000028568"/>
    </source>
</evidence>
<proteinExistence type="predicted"/>
<name>A0A075BEP5_9CAUD</name>
<dbReference type="KEGG" id="vg:22276509"/>
<dbReference type="EMBL" id="KC012913">
    <property type="protein sequence ID" value="AFX93363.1"/>
    <property type="molecule type" value="Genomic_DNA"/>
</dbReference>
<dbReference type="RefSeq" id="YP_009098246.1">
    <property type="nucleotide sequence ID" value="NC_025417.1"/>
</dbReference>
<organism evidence="1 2">
    <name type="scientific">Staphylococcus phage Team1</name>
    <dbReference type="NCBI Taxonomy" id="1262512"/>
    <lineage>
        <taxon>Viruses</taxon>
        <taxon>Duplodnaviria</taxon>
        <taxon>Heunggongvirae</taxon>
        <taxon>Uroviricota</taxon>
        <taxon>Caudoviricetes</taxon>
        <taxon>Herelleviridae</taxon>
        <taxon>Twortvirinae</taxon>
        <taxon>Kayvirus</taxon>
        <taxon>Kayvirus G1</taxon>
    </lineage>
</organism>